<evidence type="ECO:0000256" key="4">
    <source>
        <dbReference type="ARBA" id="ARBA00023163"/>
    </source>
</evidence>
<dbReference type="InterPro" id="IPR014710">
    <property type="entry name" value="RmlC-like_jellyroll"/>
</dbReference>
<dbReference type="GO" id="GO:0003677">
    <property type="term" value="F:DNA binding"/>
    <property type="evidence" value="ECO:0007669"/>
    <property type="project" value="UniProtKB-KW"/>
</dbReference>
<reference evidence="7 8" key="1">
    <citation type="submission" date="2017-09" db="EMBL/GenBank/DDBJ databases">
        <title>Large-scale bioinformatics analysis of Bacillus genomes uncovers conserved roles of natural products in bacterial physiology.</title>
        <authorList>
            <consortium name="Agbiome Team Llc"/>
            <person name="Bleich R.M."/>
            <person name="Kirk G.J."/>
            <person name="Santa Maria K.C."/>
            <person name="Allen S.E."/>
            <person name="Farag S."/>
            <person name="Shank E.A."/>
            <person name="Bowers A."/>
        </authorList>
    </citation>
    <scope>NUCLEOTIDE SEQUENCE [LARGE SCALE GENOMIC DNA]</scope>
    <source>
        <strain evidence="7 8">AFS006334</strain>
    </source>
</reference>
<evidence type="ECO:0000256" key="3">
    <source>
        <dbReference type="ARBA" id="ARBA00023159"/>
    </source>
</evidence>
<dbReference type="SMART" id="SM00100">
    <property type="entry name" value="cNMP"/>
    <property type="match status" value="1"/>
</dbReference>
<comment type="caution">
    <text evidence="7">The sequence shown here is derived from an EMBL/GenBank/DDBJ whole genome shotgun (WGS) entry which is preliminary data.</text>
</comment>
<feature type="domain" description="HTH crp-type" evidence="6">
    <location>
        <begin position="149"/>
        <end position="220"/>
    </location>
</feature>
<dbReference type="PROSITE" id="PS51063">
    <property type="entry name" value="HTH_CRP_2"/>
    <property type="match status" value="1"/>
</dbReference>
<protein>
    <submittedName>
        <fullName evidence="7">Crp/Fnr family transcriptional regulator</fullName>
    </submittedName>
</protein>
<dbReference type="GO" id="GO:0003700">
    <property type="term" value="F:DNA-binding transcription factor activity"/>
    <property type="evidence" value="ECO:0007669"/>
    <property type="project" value="TreeGrafter"/>
</dbReference>
<dbReference type="InterPro" id="IPR036390">
    <property type="entry name" value="WH_DNA-bd_sf"/>
</dbReference>
<dbReference type="GO" id="GO:0005829">
    <property type="term" value="C:cytosol"/>
    <property type="evidence" value="ECO:0007669"/>
    <property type="project" value="TreeGrafter"/>
</dbReference>
<dbReference type="Pfam" id="PF13545">
    <property type="entry name" value="HTH_Crp_2"/>
    <property type="match status" value="1"/>
</dbReference>
<evidence type="ECO:0000259" key="5">
    <source>
        <dbReference type="PROSITE" id="PS50042"/>
    </source>
</evidence>
<dbReference type="InterPro" id="IPR050397">
    <property type="entry name" value="Env_Response_Regulators"/>
</dbReference>
<keyword evidence="4" id="KW-0804">Transcription</keyword>
<dbReference type="InterPro" id="IPR000595">
    <property type="entry name" value="cNMP-bd_dom"/>
</dbReference>
<dbReference type="EMBL" id="NTXW01000001">
    <property type="protein sequence ID" value="PEQ92676.1"/>
    <property type="molecule type" value="Genomic_DNA"/>
</dbReference>
<dbReference type="SUPFAM" id="SSF51206">
    <property type="entry name" value="cAMP-binding domain-like"/>
    <property type="match status" value="1"/>
</dbReference>
<dbReference type="Pfam" id="PF00027">
    <property type="entry name" value="cNMP_binding"/>
    <property type="match status" value="1"/>
</dbReference>
<proteinExistence type="predicted"/>
<evidence type="ECO:0000313" key="7">
    <source>
        <dbReference type="EMBL" id="PEQ92676.1"/>
    </source>
</evidence>
<dbReference type="AlphaFoldDB" id="A0A9X6UR77"/>
<gene>
    <name evidence="7" type="ORF">CN475_00210</name>
</gene>
<keyword evidence="1" id="KW-0805">Transcription regulation</keyword>
<name>A0A9X6UR77_BACCE</name>
<keyword evidence="2" id="KW-0238">DNA-binding</keyword>
<dbReference type="FunFam" id="2.60.120.10:FF:000208">
    <property type="entry name" value="Catabolite gene activator"/>
    <property type="match status" value="1"/>
</dbReference>
<dbReference type="SUPFAM" id="SSF46785">
    <property type="entry name" value="Winged helix' DNA-binding domain"/>
    <property type="match status" value="1"/>
</dbReference>
<evidence type="ECO:0000259" key="6">
    <source>
        <dbReference type="PROSITE" id="PS51063"/>
    </source>
</evidence>
<organism evidence="7 8">
    <name type="scientific">Bacillus cereus</name>
    <dbReference type="NCBI Taxonomy" id="1396"/>
    <lineage>
        <taxon>Bacteria</taxon>
        <taxon>Bacillati</taxon>
        <taxon>Bacillota</taxon>
        <taxon>Bacilli</taxon>
        <taxon>Bacillales</taxon>
        <taxon>Bacillaceae</taxon>
        <taxon>Bacillus</taxon>
        <taxon>Bacillus cereus group</taxon>
    </lineage>
</organism>
<dbReference type="Gene3D" id="2.60.120.10">
    <property type="entry name" value="Jelly Rolls"/>
    <property type="match status" value="1"/>
</dbReference>
<evidence type="ECO:0000313" key="8">
    <source>
        <dbReference type="Proteomes" id="UP000219869"/>
    </source>
</evidence>
<feature type="domain" description="Cyclic nucleotide-binding" evidence="5">
    <location>
        <begin position="10"/>
        <end position="135"/>
    </location>
</feature>
<dbReference type="PANTHER" id="PTHR24567">
    <property type="entry name" value="CRP FAMILY TRANSCRIPTIONAL REGULATORY PROTEIN"/>
    <property type="match status" value="1"/>
</dbReference>
<dbReference type="Proteomes" id="UP000219869">
    <property type="component" value="Unassembled WGS sequence"/>
</dbReference>
<dbReference type="InterPro" id="IPR018490">
    <property type="entry name" value="cNMP-bd_dom_sf"/>
</dbReference>
<keyword evidence="3" id="KW-0010">Activator</keyword>
<dbReference type="InterPro" id="IPR012318">
    <property type="entry name" value="HTH_CRP"/>
</dbReference>
<accession>A0A9X6UR77</accession>
<sequence length="243" mass="27907">MNMEDRSGLIMHYLKNNKTLEVFSEIDTAYFQLNQFEKGELICDIDDEMDRLYFVVKGKVKVYTITPEGKKLILRFINPLAIVGDIELIQNSKAHNVVEACSDVVAISISNTVIRNKLLHDPIFMKFLLENIANTLKISTRFTALNLLYPVEVRVASYLLSISTDSNGNMYKGDLDTTSVTSIADFIGVSYRHVIRVLQRFYNEKLIEKSNGVIVIKDFSRMKEVAKDNIYEQLKGEEDFDWI</sequence>
<evidence type="ECO:0000256" key="2">
    <source>
        <dbReference type="ARBA" id="ARBA00023125"/>
    </source>
</evidence>
<dbReference type="PROSITE" id="PS50042">
    <property type="entry name" value="CNMP_BINDING_3"/>
    <property type="match status" value="1"/>
</dbReference>
<dbReference type="CDD" id="cd00038">
    <property type="entry name" value="CAP_ED"/>
    <property type="match status" value="1"/>
</dbReference>
<evidence type="ECO:0000256" key="1">
    <source>
        <dbReference type="ARBA" id="ARBA00023015"/>
    </source>
</evidence>
<dbReference type="PANTHER" id="PTHR24567:SF26">
    <property type="entry name" value="REGULATORY PROTEIN YEIL"/>
    <property type="match status" value="1"/>
</dbReference>